<feature type="domain" description="Peptidase M13 C-terminal" evidence="8">
    <location>
        <begin position="540"/>
        <end position="736"/>
    </location>
</feature>
<evidence type="ECO:0000259" key="9">
    <source>
        <dbReference type="Pfam" id="PF05649"/>
    </source>
</evidence>
<dbReference type="GO" id="GO:0005886">
    <property type="term" value="C:plasma membrane"/>
    <property type="evidence" value="ECO:0007669"/>
    <property type="project" value="TreeGrafter"/>
</dbReference>
<feature type="transmembrane region" description="Helical" evidence="7">
    <location>
        <begin position="21"/>
        <end position="44"/>
    </location>
</feature>
<feature type="domain" description="Peptidase M13 N-terminal" evidence="9">
    <location>
        <begin position="108"/>
        <end position="480"/>
    </location>
</feature>
<keyword evidence="2" id="KW-0645">Protease</keyword>
<evidence type="ECO:0000256" key="5">
    <source>
        <dbReference type="ARBA" id="ARBA00022833"/>
    </source>
</evidence>
<dbReference type="PANTHER" id="PTHR11733">
    <property type="entry name" value="ZINC METALLOPROTEASE FAMILY M13 NEPRILYSIN-RELATED"/>
    <property type="match status" value="1"/>
</dbReference>
<dbReference type="Pfam" id="PF01431">
    <property type="entry name" value="Peptidase_M13"/>
    <property type="match status" value="1"/>
</dbReference>
<dbReference type="Proteomes" id="UP001497497">
    <property type="component" value="Unassembled WGS sequence"/>
</dbReference>
<evidence type="ECO:0000313" key="11">
    <source>
        <dbReference type="Proteomes" id="UP001497497"/>
    </source>
</evidence>
<evidence type="ECO:0000256" key="4">
    <source>
        <dbReference type="ARBA" id="ARBA00022801"/>
    </source>
</evidence>
<keyword evidence="6" id="KW-0482">Metalloprotease</keyword>
<dbReference type="InterPro" id="IPR024079">
    <property type="entry name" value="MetalloPept_cat_dom_sf"/>
</dbReference>
<keyword evidence="7" id="KW-0472">Membrane</keyword>
<keyword evidence="4" id="KW-0378">Hydrolase</keyword>
<protein>
    <submittedName>
        <fullName evidence="10">Uncharacterized protein</fullName>
    </submittedName>
</protein>
<keyword evidence="5" id="KW-0862">Zinc</keyword>
<dbReference type="EMBL" id="CAXITT010000860">
    <property type="protein sequence ID" value="CAL1546825.1"/>
    <property type="molecule type" value="Genomic_DNA"/>
</dbReference>
<dbReference type="PROSITE" id="PS51885">
    <property type="entry name" value="NEPRILYSIN"/>
    <property type="match status" value="1"/>
</dbReference>
<evidence type="ECO:0000256" key="7">
    <source>
        <dbReference type="SAM" id="Phobius"/>
    </source>
</evidence>
<dbReference type="PRINTS" id="PR00786">
    <property type="entry name" value="NEPRILYSIN"/>
</dbReference>
<dbReference type="AlphaFoldDB" id="A0AAV2ILV3"/>
<dbReference type="Pfam" id="PF05649">
    <property type="entry name" value="Peptidase_M13_N"/>
    <property type="match status" value="1"/>
</dbReference>
<sequence length="737" mass="83496">MKNDDAGAKREVRKNRAGGDFKYVVVVVSGLVLCLLGVVVVMFFTNPNAYKNLKSKDTKLEKEARYISGALPVLRQGVDVKSPRPCLTKQCVETSSYILNKMDFSVNPCDDMYFYSCGGLHAKTKIPRTKTFGVYQEADNRLHLRLQKILSSNDTELFGKNSSAVAKMKMFYQMCMDEKALREKKTSRVLSVISDLGSWTLSNVGIVPFDKRKWSLQATLTKLHKMGFNLLFSLELLETQNPETYELMKILYFQPYDPTTYMSLYVGGPYFRNHVIDSIMRKAHKLGGSPSNIQSKAEAILNFFNSLVFEQDLVEPEPIPIGKLQQKIGSLLDVKQYVSEMFGVDLGSNEIPMFCTDTGYFDSLGKAFKQFDSEVLANVLMINFLEEIRDYLPASFRTPTTHTREDFCTAQIHLFFLPPMYALHVRDYLTPETKSKVFVMGENIKKQIVNTFDGVPWFGEQLKATIIRKAQTMKLLIGYPDWIVDPATLDKIYHNVKVHPGELLFSVLSIKTETLRQKNQQMHREPSIGALEQLNKIREFYLPTENTVNIASSVLQLPSFSLHFPTSMQYGGIGETLGHEIMHAFDDVRITYTANFKPEPSWNSAANESFMKGARCLIDHYMSVPFDTIRANGLSSISEDICDNEGIKLAYKAYKALGELNEPRLPGLNLTDDQMFFLGSSQKYCTLDLNDEPYATPSHNHGRVRVRAVASNSEEFAKAFNCPKNSPMNSAKKCTIF</sequence>
<evidence type="ECO:0000256" key="2">
    <source>
        <dbReference type="ARBA" id="ARBA00022670"/>
    </source>
</evidence>
<dbReference type="GO" id="GO:0046872">
    <property type="term" value="F:metal ion binding"/>
    <property type="evidence" value="ECO:0007669"/>
    <property type="project" value="UniProtKB-KW"/>
</dbReference>
<dbReference type="CDD" id="cd08662">
    <property type="entry name" value="M13"/>
    <property type="match status" value="1"/>
</dbReference>
<proteinExistence type="predicted"/>
<dbReference type="Gene3D" id="1.10.1380.10">
    <property type="entry name" value="Neutral endopeptidase , domain2"/>
    <property type="match status" value="1"/>
</dbReference>
<dbReference type="SUPFAM" id="SSF55486">
    <property type="entry name" value="Metalloproteases ('zincins'), catalytic domain"/>
    <property type="match status" value="1"/>
</dbReference>
<keyword evidence="11" id="KW-1185">Reference proteome</keyword>
<name>A0AAV2ILV3_LYMST</name>
<reference evidence="10 11" key="1">
    <citation type="submission" date="2024-04" db="EMBL/GenBank/DDBJ databases">
        <authorList>
            <consortium name="Genoscope - CEA"/>
            <person name="William W."/>
        </authorList>
    </citation>
    <scope>NUCLEOTIDE SEQUENCE [LARGE SCALE GENOMIC DNA]</scope>
</reference>
<organism evidence="10 11">
    <name type="scientific">Lymnaea stagnalis</name>
    <name type="common">Great pond snail</name>
    <name type="synonym">Helix stagnalis</name>
    <dbReference type="NCBI Taxonomy" id="6523"/>
    <lineage>
        <taxon>Eukaryota</taxon>
        <taxon>Metazoa</taxon>
        <taxon>Spiralia</taxon>
        <taxon>Lophotrochozoa</taxon>
        <taxon>Mollusca</taxon>
        <taxon>Gastropoda</taxon>
        <taxon>Heterobranchia</taxon>
        <taxon>Euthyneura</taxon>
        <taxon>Panpulmonata</taxon>
        <taxon>Hygrophila</taxon>
        <taxon>Lymnaeoidea</taxon>
        <taxon>Lymnaeidae</taxon>
        <taxon>Lymnaea</taxon>
    </lineage>
</organism>
<keyword evidence="3" id="KW-0479">Metal-binding</keyword>
<dbReference type="GO" id="GO:0004222">
    <property type="term" value="F:metalloendopeptidase activity"/>
    <property type="evidence" value="ECO:0007669"/>
    <property type="project" value="InterPro"/>
</dbReference>
<keyword evidence="7" id="KW-0812">Transmembrane</keyword>
<evidence type="ECO:0000256" key="6">
    <source>
        <dbReference type="ARBA" id="ARBA00023049"/>
    </source>
</evidence>
<comment type="cofactor">
    <cofactor evidence="1">
        <name>Zn(2+)</name>
        <dbReference type="ChEBI" id="CHEBI:29105"/>
    </cofactor>
</comment>
<evidence type="ECO:0000256" key="1">
    <source>
        <dbReference type="ARBA" id="ARBA00001947"/>
    </source>
</evidence>
<comment type="caution">
    <text evidence="10">The sequence shown here is derived from an EMBL/GenBank/DDBJ whole genome shotgun (WGS) entry which is preliminary data.</text>
</comment>
<evidence type="ECO:0000256" key="3">
    <source>
        <dbReference type="ARBA" id="ARBA00022723"/>
    </source>
</evidence>
<accession>A0AAV2ILV3</accession>
<gene>
    <name evidence="10" type="ORF">GSLYS_00020202001</name>
</gene>
<dbReference type="InterPro" id="IPR018497">
    <property type="entry name" value="Peptidase_M13_C"/>
</dbReference>
<keyword evidence="7" id="KW-1133">Transmembrane helix</keyword>
<dbReference type="InterPro" id="IPR000718">
    <property type="entry name" value="Peptidase_M13"/>
</dbReference>
<dbReference type="Gene3D" id="3.40.390.10">
    <property type="entry name" value="Collagenase (Catalytic Domain)"/>
    <property type="match status" value="1"/>
</dbReference>
<evidence type="ECO:0000313" key="10">
    <source>
        <dbReference type="EMBL" id="CAL1546825.1"/>
    </source>
</evidence>
<dbReference type="InterPro" id="IPR008753">
    <property type="entry name" value="Peptidase_M13_N"/>
</dbReference>
<dbReference type="GO" id="GO:0016485">
    <property type="term" value="P:protein processing"/>
    <property type="evidence" value="ECO:0007669"/>
    <property type="project" value="TreeGrafter"/>
</dbReference>
<dbReference type="InterPro" id="IPR042089">
    <property type="entry name" value="Peptidase_M13_dom_2"/>
</dbReference>
<evidence type="ECO:0000259" key="8">
    <source>
        <dbReference type="Pfam" id="PF01431"/>
    </source>
</evidence>
<dbReference type="PANTHER" id="PTHR11733:SF232">
    <property type="entry name" value="NEPRILYSIN METALLOPEPTIDASE FAMILY"/>
    <property type="match status" value="1"/>
</dbReference>